<dbReference type="STRING" id="633194.SAMN05421759_11538"/>
<keyword evidence="1" id="KW-0472">Membrane</keyword>
<feature type="transmembrane region" description="Helical" evidence="1">
    <location>
        <begin position="103"/>
        <end position="124"/>
    </location>
</feature>
<accession>A0A1N7PFG4</accession>
<feature type="transmembrane region" description="Helical" evidence="1">
    <location>
        <begin position="30"/>
        <end position="51"/>
    </location>
</feature>
<keyword evidence="1" id="KW-0812">Transmembrane</keyword>
<organism evidence="4 5">
    <name type="scientific">Roseivivax lentus</name>
    <dbReference type="NCBI Taxonomy" id="633194"/>
    <lineage>
        <taxon>Bacteria</taxon>
        <taxon>Pseudomonadati</taxon>
        <taxon>Pseudomonadota</taxon>
        <taxon>Alphaproteobacteria</taxon>
        <taxon>Rhodobacterales</taxon>
        <taxon>Roseobacteraceae</taxon>
        <taxon>Roseivivax</taxon>
    </lineage>
</organism>
<dbReference type="InterPro" id="IPR002656">
    <property type="entry name" value="Acyl_transf_3_dom"/>
</dbReference>
<dbReference type="InterPro" id="IPR050879">
    <property type="entry name" value="Acyltransferase_3"/>
</dbReference>
<proteinExistence type="predicted"/>
<reference evidence="5" key="1">
    <citation type="submission" date="2017-01" db="EMBL/GenBank/DDBJ databases">
        <authorList>
            <person name="Varghese N."/>
            <person name="Submissions S."/>
        </authorList>
    </citation>
    <scope>NUCLEOTIDE SEQUENCE [LARGE SCALE GENOMIC DNA]</scope>
    <source>
        <strain evidence="5">DSM 29430</strain>
    </source>
</reference>
<dbReference type="GO" id="GO:0016747">
    <property type="term" value="F:acyltransferase activity, transferring groups other than amino-acyl groups"/>
    <property type="evidence" value="ECO:0007669"/>
    <property type="project" value="InterPro"/>
</dbReference>
<feature type="transmembrane region" description="Helical" evidence="1">
    <location>
        <begin position="350"/>
        <end position="368"/>
    </location>
</feature>
<dbReference type="GO" id="GO:0016020">
    <property type="term" value="C:membrane"/>
    <property type="evidence" value="ECO:0007669"/>
    <property type="project" value="TreeGrafter"/>
</dbReference>
<dbReference type="PANTHER" id="PTHR23028">
    <property type="entry name" value="ACETYLTRANSFERASE"/>
    <property type="match status" value="1"/>
</dbReference>
<dbReference type="GO" id="GO:0016787">
    <property type="term" value="F:hydrolase activity"/>
    <property type="evidence" value="ECO:0007669"/>
    <property type="project" value="UniProtKB-KW"/>
</dbReference>
<evidence type="ECO:0000256" key="1">
    <source>
        <dbReference type="SAM" id="Phobius"/>
    </source>
</evidence>
<keyword evidence="4" id="KW-0808">Transferase</keyword>
<keyword evidence="4" id="KW-0378">Hydrolase</keyword>
<feature type="domain" description="Acyltransferase 3" evidence="2">
    <location>
        <begin position="6"/>
        <end position="329"/>
    </location>
</feature>
<dbReference type="AlphaFoldDB" id="A0A1N7PFG4"/>
<dbReference type="RefSeq" id="WP_076450031.1">
    <property type="nucleotide sequence ID" value="NZ_FTOQ01000015.1"/>
</dbReference>
<dbReference type="PANTHER" id="PTHR23028:SF53">
    <property type="entry name" value="ACYL_TRANSF_3 DOMAIN-CONTAINING PROTEIN"/>
    <property type="match status" value="1"/>
</dbReference>
<dbReference type="EMBL" id="FTOQ01000015">
    <property type="protein sequence ID" value="SIT09331.1"/>
    <property type="molecule type" value="Genomic_DNA"/>
</dbReference>
<feature type="transmembrane region" description="Helical" evidence="1">
    <location>
        <begin position="273"/>
        <end position="295"/>
    </location>
</feature>
<evidence type="ECO:0000259" key="3">
    <source>
        <dbReference type="Pfam" id="PF19040"/>
    </source>
</evidence>
<evidence type="ECO:0000313" key="4">
    <source>
        <dbReference type="EMBL" id="SIT09331.1"/>
    </source>
</evidence>
<dbReference type="InterPro" id="IPR043968">
    <property type="entry name" value="SGNH"/>
</dbReference>
<dbReference type="Proteomes" id="UP000186684">
    <property type="component" value="Unassembled WGS sequence"/>
</dbReference>
<evidence type="ECO:0000259" key="2">
    <source>
        <dbReference type="Pfam" id="PF01757"/>
    </source>
</evidence>
<feature type="transmembrane region" description="Helical" evidence="1">
    <location>
        <begin position="162"/>
        <end position="182"/>
    </location>
</feature>
<dbReference type="GO" id="GO:0009103">
    <property type="term" value="P:lipopolysaccharide biosynthetic process"/>
    <property type="evidence" value="ECO:0007669"/>
    <property type="project" value="TreeGrafter"/>
</dbReference>
<evidence type="ECO:0000313" key="5">
    <source>
        <dbReference type="Proteomes" id="UP000186684"/>
    </source>
</evidence>
<keyword evidence="4" id="KW-0012">Acyltransferase</keyword>
<dbReference type="Pfam" id="PF01757">
    <property type="entry name" value="Acyl_transf_3"/>
    <property type="match status" value="1"/>
</dbReference>
<keyword evidence="5" id="KW-1185">Reference proteome</keyword>
<dbReference type="Pfam" id="PF19040">
    <property type="entry name" value="SGNH"/>
    <property type="match status" value="1"/>
</dbReference>
<feature type="domain" description="SGNH" evidence="3">
    <location>
        <begin position="404"/>
        <end position="646"/>
    </location>
</feature>
<dbReference type="OrthoDB" id="9796461at2"/>
<feature type="transmembrane region" description="Helical" evidence="1">
    <location>
        <begin position="136"/>
        <end position="156"/>
    </location>
</feature>
<feature type="transmembrane region" description="Helical" evidence="1">
    <location>
        <begin position="307"/>
        <end position="329"/>
    </location>
</feature>
<gene>
    <name evidence="4" type="ORF">SAMN05421759_11538</name>
</gene>
<keyword evidence="1" id="KW-1133">Transmembrane helix</keyword>
<sequence>MKYRRDIDGLRAVAVLPVVLDHAHVPGFSGGYIGVDIFFVISGFLITRILMDDIAGGQFSLLRFYERRARRILPALFTVIAATLVAGWWMLVPGQYEALGESVIATTFFFSNYHFLWIASDYFAPGAEFMPLLHTWSLAVEEQFYIVFPLLLLGLTRFASRLVWAGIALMSALSLAYAIWLVGADPVAGFYATPTRAWELGAGALVALSGARWRLPDWLADGLSVLALGAILLPIALYSEATPFPGLAALPPVLGAALLIWTGGFRTTPAARLLSLAPFVGVGLISYSLYLWHWPVLVAARLWVGDGLLPATLVVGAIALSLALATLSWRFVERPFRRPAQAGGLGRRSIFGGAVLGAVLFYTAGSTIDTEDGYAARMPAAIAPILATADEETLPVARCGGRAEGKLCPLGVETAAPEVMIFGDSHAGALAYGFDALLRETGQGGALLYASACTPLAGVRRTDEEAECAAAKARLQEALEGEAFGTIVLVARWALAVEGVRAPGEAPGVALFEREAPGIAPGADGAGLVRAGVAALIDIITASGRRVVLLEGVPEIGYDVPQVYASAALFGADLRPPPGRIATEARNARASAMLAELAAGRPDVVFVPFIAEWCGATCPVADAGGLYYRDDDHLSRRGAEALIADYLRAPLAAALRP</sequence>
<name>A0A1N7PFG4_9RHOB</name>
<feature type="transmembrane region" description="Helical" evidence="1">
    <location>
        <begin position="244"/>
        <end position="261"/>
    </location>
</feature>
<feature type="transmembrane region" description="Helical" evidence="1">
    <location>
        <begin position="72"/>
        <end position="91"/>
    </location>
</feature>
<protein>
    <submittedName>
        <fullName evidence="4">Peptidoglycan/LPS O-acetylase OafA/YrhL, contains acyltransferase and SGNH-hydrolase domains</fullName>
    </submittedName>
</protein>